<accession>A0AA41SIB3</accession>
<sequence length="188" mass="21100">MEAVAQKFEKEAGILDEVQQQLKSGSDLCLQSKLFPGPDQSGYVPYCDIRFEQNLQARTATMYHVQDLNSDPDILPMSRNSEEYIKTEPSLAYAASTLCSFLEPKAVPAKGSEEVPIIACKPSKCSPLYDKSWSSTRDGSQVSHISPNVDQCDDDSDTEIFRVKRRSSMKMEQRSTNNTVDLKFSEQQ</sequence>
<name>A0AA41SIB3_PAPNU</name>
<protein>
    <submittedName>
        <fullName evidence="2">Uncharacterized protein</fullName>
    </submittedName>
</protein>
<organism evidence="2 3">
    <name type="scientific">Papaver nudicaule</name>
    <name type="common">Iceland poppy</name>
    <dbReference type="NCBI Taxonomy" id="74823"/>
    <lineage>
        <taxon>Eukaryota</taxon>
        <taxon>Viridiplantae</taxon>
        <taxon>Streptophyta</taxon>
        <taxon>Embryophyta</taxon>
        <taxon>Tracheophyta</taxon>
        <taxon>Spermatophyta</taxon>
        <taxon>Magnoliopsida</taxon>
        <taxon>Ranunculales</taxon>
        <taxon>Papaveraceae</taxon>
        <taxon>Papaveroideae</taxon>
        <taxon>Papaver</taxon>
    </lineage>
</organism>
<comment type="caution">
    <text evidence="2">The sequence shown here is derived from an EMBL/GenBank/DDBJ whole genome shotgun (WGS) entry which is preliminary data.</text>
</comment>
<evidence type="ECO:0000313" key="3">
    <source>
        <dbReference type="Proteomes" id="UP001177140"/>
    </source>
</evidence>
<evidence type="ECO:0000256" key="1">
    <source>
        <dbReference type="SAM" id="MobiDB-lite"/>
    </source>
</evidence>
<gene>
    <name evidence="2" type="ORF">MKW94_020036</name>
</gene>
<proteinExistence type="predicted"/>
<reference evidence="2" key="1">
    <citation type="submission" date="2022-03" db="EMBL/GenBank/DDBJ databases">
        <title>A functionally conserved STORR gene fusion in Papaver species that diverged 16.8 million years ago.</title>
        <authorList>
            <person name="Catania T."/>
        </authorList>
    </citation>
    <scope>NUCLEOTIDE SEQUENCE</scope>
    <source>
        <strain evidence="2">S-191538</strain>
    </source>
</reference>
<feature type="non-terminal residue" evidence="2">
    <location>
        <position position="188"/>
    </location>
</feature>
<dbReference type="EMBL" id="JAJJMA010168381">
    <property type="protein sequence ID" value="MCL7036479.1"/>
    <property type="molecule type" value="Genomic_DNA"/>
</dbReference>
<dbReference type="AlphaFoldDB" id="A0AA41SIB3"/>
<feature type="compositionally biased region" description="Polar residues" evidence="1">
    <location>
        <begin position="132"/>
        <end position="149"/>
    </location>
</feature>
<feature type="region of interest" description="Disordered" evidence="1">
    <location>
        <begin position="132"/>
        <end position="188"/>
    </location>
</feature>
<evidence type="ECO:0000313" key="2">
    <source>
        <dbReference type="EMBL" id="MCL7036479.1"/>
    </source>
</evidence>
<dbReference type="Proteomes" id="UP001177140">
    <property type="component" value="Unassembled WGS sequence"/>
</dbReference>
<keyword evidence="3" id="KW-1185">Reference proteome</keyword>
<feature type="compositionally biased region" description="Polar residues" evidence="1">
    <location>
        <begin position="174"/>
        <end position="188"/>
    </location>
</feature>